<dbReference type="InterPro" id="IPR048950">
    <property type="entry name" value="Ppx_GppA_C"/>
</dbReference>
<dbReference type="SUPFAM" id="SSF53067">
    <property type="entry name" value="Actin-like ATPase domain"/>
    <property type="match status" value="2"/>
</dbReference>
<dbReference type="PIRSF" id="PIRSF001267">
    <property type="entry name" value="Pyrophosphatase_GppA_Ppx"/>
    <property type="match status" value="1"/>
</dbReference>
<dbReference type="CDD" id="cd24053">
    <property type="entry name" value="ASKHA_NBD_EcPPX-GppA-like"/>
    <property type="match status" value="1"/>
</dbReference>
<dbReference type="Proteomes" id="UP000321548">
    <property type="component" value="Unassembled WGS sequence"/>
</dbReference>
<dbReference type="GO" id="GO:0006798">
    <property type="term" value="P:polyphosphate catabolic process"/>
    <property type="evidence" value="ECO:0007669"/>
    <property type="project" value="TreeGrafter"/>
</dbReference>
<dbReference type="Gene3D" id="3.30.420.150">
    <property type="entry name" value="Exopolyphosphatase. Domain 2"/>
    <property type="match status" value="1"/>
</dbReference>
<dbReference type="Pfam" id="PF02541">
    <property type="entry name" value="Ppx-GppA"/>
    <property type="match status" value="1"/>
</dbReference>
<evidence type="ECO:0000259" key="3">
    <source>
        <dbReference type="Pfam" id="PF21447"/>
    </source>
</evidence>
<dbReference type="InterPro" id="IPR050273">
    <property type="entry name" value="GppA/Ppx_hydrolase"/>
</dbReference>
<dbReference type="InterPro" id="IPR030673">
    <property type="entry name" value="PyroPPase_GppA_Ppx"/>
</dbReference>
<evidence type="ECO:0000313" key="5">
    <source>
        <dbReference type="Proteomes" id="UP000321548"/>
    </source>
</evidence>
<dbReference type="OrthoDB" id="9793035at2"/>
<name>A0A5C8NWQ5_9BURK</name>
<evidence type="ECO:0000313" key="4">
    <source>
        <dbReference type="EMBL" id="TXL65430.1"/>
    </source>
</evidence>
<keyword evidence="1" id="KW-0378">Hydrolase</keyword>
<dbReference type="Pfam" id="PF21447">
    <property type="entry name" value="Ppx-GppA_III"/>
    <property type="match status" value="1"/>
</dbReference>
<dbReference type="Gene3D" id="3.30.420.40">
    <property type="match status" value="1"/>
</dbReference>
<dbReference type="PANTHER" id="PTHR30005:SF14">
    <property type="entry name" value="EXOPOLYPHOSPHATASE"/>
    <property type="match status" value="1"/>
</dbReference>
<dbReference type="PANTHER" id="PTHR30005">
    <property type="entry name" value="EXOPOLYPHOSPHATASE"/>
    <property type="match status" value="1"/>
</dbReference>
<sequence>MPEQQLLAAVDLGSNSFRLMIGRVAPGADGHVIEPLDNLKRTVRLAAGLRDDGMLDAESQTRGVEALARFGERLRSFAPQTVRAVATNTLRVAGNAGHFLATAEAALGFPIEVISGHEEARLIYLGAAHALPRDGRQRLVIDIGGGSTECIVGADFEPRVLDSAGAGCVALTRRFFADGEVTEERFGRAYAAARARFEELSHPFVARGWDYAVGTSGTAKALVQIARSEFGLPLLDRDALSRIRAALVVAGHADRLSLQGLKPDRRPVLAGGLAVMTAAFDEFGIDSLDYCGGALRHGVLHDLVRRSDGADLRTTTVAQMISRHGIDARQAGRVRDTALALFDQGARSSQEELQARRKLLEWAALLAESGMSISHESFHKHSAYILTWADMPGFSRPEQNTLALLALAQVGGLRKLRGRIDDDLSWLMVVALRVARILHRSREDEDLPTPALFFKRRSLRLEMPRAWADRQPLGHASLAGEAALWNEARVFEQFAYQTI</sequence>
<evidence type="ECO:0000259" key="2">
    <source>
        <dbReference type="Pfam" id="PF02541"/>
    </source>
</evidence>
<accession>A0A5C8NWQ5</accession>
<dbReference type="AlphaFoldDB" id="A0A5C8NWQ5"/>
<dbReference type="RefSeq" id="WP_147704625.1">
    <property type="nucleotide sequence ID" value="NZ_VDUY01000004.1"/>
</dbReference>
<reference evidence="4 5" key="1">
    <citation type="submission" date="2019-06" db="EMBL/GenBank/DDBJ databases">
        <title>Quisquiliibacterium sp. nov., isolated from a maize field.</title>
        <authorList>
            <person name="Lin S.-Y."/>
            <person name="Tsai C.-F."/>
            <person name="Young C.-C."/>
        </authorList>
    </citation>
    <scope>NUCLEOTIDE SEQUENCE [LARGE SCALE GENOMIC DNA]</scope>
    <source>
        <strain evidence="4 5">CC-CFT501</strain>
    </source>
</reference>
<dbReference type="Gene3D" id="1.10.3210.10">
    <property type="entry name" value="Hypothetical protein af1432"/>
    <property type="match status" value="1"/>
</dbReference>
<protein>
    <submittedName>
        <fullName evidence="4">Ppx/GppA family phosphatase</fullName>
    </submittedName>
</protein>
<feature type="domain" description="Ppx/GppA phosphatase C-terminal" evidence="3">
    <location>
        <begin position="313"/>
        <end position="481"/>
    </location>
</feature>
<organism evidence="4 5">
    <name type="scientific">Zeimonas arvi</name>
    <dbReference type="NCBI Taxonomy" id="2498847"/>
    <lineage>
        <taxon>Bacteria</taxon>
        <taxon>Pseudomonadati</taxon>
        <taxon>Pseudomonadota</taxon>
        <taxon>Betaproteobacteria</taxon>
        <taxon>Burkholderiales</taxon>
        <taxon>Burkholderiaceae</taxon>
        <taxon>Zeimonas</taxon>
    </lineage>
</organism>
<dbReference type="SUPFAM" id="SSF109604">
    <property type="entry name" value="HD-domain/PDEase-like"/>
    <property type="match status" value="1"/>
</dbReference>
<dbReference type="EMBL" id="VDUY01000004">
    <property type="protein sequence ID" value="TXL65430.1"/>
    <property type="molecule type" value="Genomic_DNA"/>
</dbReference>
<evidence type="ECO:0000256" key="1">
    <source>
        <dbReference type="ARBA" id="ARBA00022801"/>
    </source>
</evidence>
<gene>
    <name evidence="4" type="ORF">FHP08_11675</name>
</gene>
<dbReference type="InterPro" id="IPR003695">
    <property type="entry name" value="Ppx_GppA_N"/>
</dbReference>
<dbReference type="FunFam" id="3.30.420.40:FF:000023">
    <property type="entry name" value="Guanosine-5'-triphosphate,3'-diphosphate pyrophosphatase"/>
    <property type="match status" value="1"/>
</dbReference>
<proteinExistence type="predicted"/>
<comment type="caution">
    <text evidence="4">The sequence shown here is derived from an EMBL/GenBank/DDBJ whole genome shotgun (WGS) entry which is preliminary data.</text>
</comment>
<keyword evidence="5" id="KW-1185">Reference proteome</keyword>
<feature type="domain" description="Ppx/GppA phosphatase N-terminal" evidence="2">
    <location>
        <begin position="28"/>
        <end position="305"/>
    </location>
</feature>
<dbReference type="GO" id="GO:0004309">
    <property type="term" value="F:exopolyphosphatase activity"/>
    <property type="evidence" value="ECO:0007669"/>
    <property type="project" value="TreeGrafter"/>
</dbReference>
<dbReference type="InterPro" id="IPR043129">
    <property type="entry name" value="ATPase_NBD"/>
</dbReference>